<reference evidence="1" key="2">
    <citation type="journal article" date="2015" name="Data Brief">
        <title>Shoot transcriptome of the giant reed, Arundo donax.</title>
        <authorList>
            <person name="Barrero R.A."/>
            <person name="Guerrero F.D."/>
            <person name="Moolhuijzen P."/>
            <person name="Goolsby J.A."/>
            <person name="Tidwell J."/>
            <person name="Bellgard S.E."/>
            <person name="Bellgard M.I."/>
        </authorList>
    </citation>
    <scope>NUCLEOTIDE SEQUENCE</scope>
    <source>
        <tissue evidence="1">Shoot tissue taken approximately 20 cm above the soil surface</tissue>
    </source>
</reference>
<reference evidence="1" key="1">
    <citation type="submission" date="2014-09" db="EMBL/GenBank/DDBJ databases">
        <authorList>
            <person name="Magalhaes I.L.F."/>
            <person name="Oliveira U."/>
            <person name="Santos F.R."/>
            <person name="Vidigal T.H.D.A."/>
            <person name="Brescovit A.D."/>
            <person name="Santos A.J."/>
        </authorList>
    </citation>
    <scope>NUCLEOTIDE SEQUENCE</scope>
    <source>
        <tissue evidence="1">Shoot tissue taken approximately 20 cm above the soil surface</tissue>
    </source>
</reference>
<accession>A0A0A9ATX1</accession>
<protein>
    <submittedName>
        <fullName evidence="1">Uncharacterized protein</fullName>
    </submittedName>
</protein>
<evidence type="ECO:0000313" key="1">
    <source>
        <dbReference type="EMBL" id="JAD55159.1"/>
    </source>
</evidence>
<name>A0A0A9ATX1_ARUDO</name>
<dbReference type="EMBL" id="GBRH01242736">
    <property type="protein sequence ID" value="JAD55159.1"/>
    <property type="molecule type" value="Transcribed_RNA"/>
</dbReference>
<sequence>MILKTWVWMHTIVDVMKNQGADLIVV</sequence>
<organism evidence="1">
    <name type="scientific">Arundo donax</name>
    <name type="common">Giant reed</name>
    <name type="synonym">Donax arundinaceus</name>
    <dbReference type="NCBI Taxonomy" id="35708"/>
    <lineage>
        <taxon>Eukaryota</taxon>
        <taxon>Viridiplantae</taxon>
        <taxon>Streptophyta</taxon>
        <taxon>Embryophyta</taxon>
        <taxon>Tracheophyta</taxon>
        <taxon>Spermatophyta</taxon>
        <taxon>Magnoliopsida</taxon>
        <taxon>Liliopsida</taxon>
        <taxon>Poales</taxon>
        <taxon>Poaceae</taxon>
        <taxon>PACMAD clade</taxon>
        <taxon>Arundinoideae</taxon>
        <taxon>Arundineae</taxon>
        <taxon>Arundo</taxon>
    </lineage>
</organism>
<proteinExistence type="predicted"/>
<dbReference type="AlphaFoldDB" id="A0A0A9ATX1"/>